<dbReference type="GO" id="GO:0090374">
    <property type="term" value="P:oligopeptide export from mitochondrion"/>
    <property type="evidence" value="ECO:0007669"/>
    <property type="project" value="TreeGrafter"/>
</dbReference>
<protein>
    <submittedName>
        <fullName evidence="12">Uncharacterized protein</fullName>
    </submittedName>
</protein>
<evidence type="ECO:0000256" key="4">
    <source>
        <dbReference type="ARBA" id="ARBA00022692"/>
    </source>
</evidence>
<dbReference type="OrthoDB" id="6500128at2759"/>
<evidence type="ECO:0000313" key="12">
    <source>
        <dbReference type="EMBL" id="CAH1394595.1"/>
    </source>
</evidence>
<dbReference type="FunFam" id="3.40.50.300:FF:000205">
    <property type="entry name" value="ABC transporter B family member 4"/>
    <property type="match status" value="1"/>
</dbReference>
<dbReference type="SUPFAM" id="SSF52540">
    <property type="entry name" value="P-loop containing nucleoside triphosphate hydrolases"/>
    <property type="match status" value="1"/>
</dbReference>
<comment type="similarity">
    <text evidence="2">Belongs to the ABC transporter superfamily. ABCB family. Multidrug resistance exporter (TC 3.A.1.201) subfamily.</text>
</comment>
<dbReference type="GO" id="GO:0005743">
    <property type="term" value="C:mitochondrial inner membrane"/>
    <property type="evidence" value="ECO:0007669"/>
    <property type="project" value="TreeGrafter"/>
</dbReference>
<feature type="transmembrane region" description="Helical" evidence="9">
    <location>
        <begin position="81"/>
        <end position="99"/>
    </location>
</feature>
<dbReference type="PROSITE" id="PS00211">
    <property type="entry name" value="ABC_TRANSPORTER_1"/>
    <property type="match status" value="1"/>
</dbReference>
<comment type="subcellular location">
    <subcellularLocation>
        <location evidence="1">Membrane</location>
        <topology evidence="1">Multi-pass membrane protein</topology>
    </subcellularLocation>
</comment>
<feature type="transmembrane region" description="Helical" evidence="9">
    <location>
        <begin position="158"/>
        <end position="182"/>
    </location>
</feature>
<evidence type="ECO:0000313" key="13">
    <source>
        <dbReference type="Proteomes" id="UP001152798"/>
    </source>
</evidence>
<sequence>MASEIASRNILANIKTAYLSKMLSMEIDWYDKSQEQYVNILSHDLQKMSILFDSKMMNVVETVAVIFFGFIAGLLLSWKVALLTLGTMTITILITYLILKESKKKEKPQQEYNRKCTKIASEVLGNVRSFAAYSGEYKEIERYKSSLKMANKHRLKHATVISAGKAFNCFALCICYIAAYYFSLLIAQMYAIHNCTYLLGTISNLNVAIDSAYRVMRFLDSESNYNKSIEQGIEPDTFNAEVSFRNVQFFYPSSLNRKVFHDLTLDIESGKVTAVVGTSGAGKSTIVSLISRLYDVADGQILIGGVDIKKLNVSWLRNQIGVVGQEPTLFDTSIEENIRYGKTNASLEEIVEAAKISYAHDFIEKLPSGYASIVGESGIKLSGGQKQRIAIARAIVRKPKLLLLDEATSSLDSHSEGIVQEALENAMRDRTTVIIAHRMSTVRMADVIYAMEEGRVVEKGTHNELMELGGYYYSLAKIQELEEKDQIVTIK</sequence>
<feature type="domain" description="ABC transporter" evidence="10">
    <location>
        <begin position="242"/>
        <end position="478"/>
    </location>
</feature>
<proteinExistence type="inferred from homology"/>
<dbReference type="EMBL" id="OV725079">
    <property type="protein sequence ID" value="CAH1394595.1"/>
    <property type="molecule type" value="Genomic_DNA"/>
</dbReference>
<reference evidence="12" key="1">
    <citation type="submission" date="2022-01" db="EMBL/GenBank/DDBJ databases">
        <authorList>
            <person name="King R."/>
        </authorList>
    </citation>
    <scope>NUCLEOTIDE SEQUENCE</scope>
</reference>
<evidence type="ECO:0000259" key="11">
    <source>
        <dbReference type="PROSITE" id="PS50929"/>
    </source>
</evidence>
<evidence type="ECO:0000256" key="1">
    <source>
        <dbReference type="ARBA" id="ARBA00004141"/>
    </source>
</evidence>
<dbReference type="InterPro" id="IPR003439">
    <property type="entry name" value="ABC_transporter-like_ATP-bd"/>
</dbReference>
<evidence type="ECO:0000259" key="10">
    <source>
        <dbReference type="PROSITE" id="PS50893"/>
    </source>
</evidence>
<dbReference type="AlphaFoldDB" id="A0A9P0EC11"/>
<dbReference type="GO" id="GO:0016887">
    <property type="term" value="F:ATP hydrolysis activity"/>
    <property type="evidence" value="ECO:0007669"/>
    <property type="project" value="InterPro"/>
</dbReference>
<dbReference type="InterPro" id="IPR017871">
    <property type="entry name" value="ABC_transporter-like_CS"/>
</dbReference>
<dbReference type="InterPro" id="IPR036640">
    <property type="entry name" value="ABC1_TM_sf"/>
</dbReference>
<feature type="domain" description="ABC transmembrane type-1" evidence="11">
    <location>
        <begin position="1"/>
        <end position="182"/>
    </location>
</feature>
<name>A0A9P0EC11_NEZVI</name>
<dbReference type="Proteomes" id="UP001152798">
    <property type="component" value="Chromosome 3"/>
</dbReference>
<dbReference type="InterPro" id="IPR011527">
    <property type="entry name" value="ABC1_TM_dom"/>
</dbReference>
<dbReference type="CDD" id="cd03249">
    <property type="entry name" value="ABC_MTABC3_MDL1_MDL2"/>
    <property type="match status" value="1"/>
</dbReference>
<keyword evidence="6" id="KW-0067">ATP-binding</keyword>
<dbReference type="InterPro" id="IPR003593">
    <property type="entry name" value="AAA+_ATPase"/>
</dbReference>
<keyword evidence="13" id="KW-1185">Reference proteome</keyword>
<feature type="transmembrane region" description="Helical" evidence="9">
    <location>
        <begin position="56"/>
        <end position="75"/>
    </location>
</feature>
<evidence type="ECO:0000256" key="6">
    <source>
        <dbReference type="ARBA" id="ARBA00022840"/>
    </source>
</evidence>
<dbReference type="GO" id="GO:0015421">
    <property type="term" value="F:ABC-type oligopeptide transporter activity"/>
    <property type="evidence" value="ECO:0007669"/>
    <property type="project" value="TreeGrafter"/>
</dbReference>
<keyword evidence="3" id="KW-0813">Transport</keyword>
<dbReference type="SMART" id="SM00382">
    <property type="entry name" value="AAA"/>
    <property type="match status" value="1"/>
</dbReference>
<keyword evidence="5" id="KW-0547">Nucleotide-binding</keyword>
<organism evidence="12 13">
    <name type="scientific">Nezara viridula</name>
    <name type="common">Southern green stink bug</name>
    <name type="synonym">Cimex viridulus</name>
    <dbReference type="NCBI Taxonomy" id="85310"/>
    <lineage>
        <taxon>Eukaryota</taxon>
        <taxon>Metazoa</taxon>
        <taxon>Ecdysozoa</taxon>
        <taxon>Arthropoda</taxon>
        <taxon>Hexapoda</taxon>
        <taxon>Insecta</taxon>
        <taxon>Pterygota</taxon>
        <taxon>Neoptera</taxon>
        <taxon>Paraneoptera</taxon>
        <taxon>Hemiptera</taxon>
        <taxon>Heteroptera</taxon>
        <taxon>Panheteroptera</taxon>
        <taxon>Pentatomomorpha</taxon>
        <taxon>Pentatomoidea</taxon>
        <taxon>Pentatomidae</taxon>
        <taxon>Pentatominae</taxon>
        <taxon>Nezara</taxon>
    </lineage>
</organism>
<dbReference type="GO" id="GO:0005524">
    <property type="term" value="F:ATP binding"/>
    <property type="evidence" value="ECO:0007669"/>
    <property type="project" value="UniProtKB-KW"/>
</dbReference>
<dbReference type="PROSITE" id="PS50893">
    <property type="entry name" value="ABC_TRANSPORTER_2"/>
    <property type="match status" value="1"/>
</dbReference>
<gene>
    <name evidence="12" type="ORF">NEZAVI_LOCUS5064</name>
</gene>
<dbReference type="Gene3D" id="1.20.1560.10">
    <property type="entry name" value="ABC transporter type 1, transmembrane domain"/>
    <property type="match status" value="1"/>
</dbReference>
<evidence type="ECO:0000256" key="2">
    <source>
        <dbReference type="ARBA" id="ARBA00007577"/>
    </source>
</evidence>
<keyword evidence="8 9" id="KW-0472">Membrane</keyword>
<dbReference type="Pfam" id="PF00664">
    <property type="entry name" value="ABC_membrane"/>
    <property type="match status" value="1"/>
</dbReference>
<keyword evidence="4 9" id="KW-0812">Transmembrane</keyword>
<evidence type="ECO:0000256" key="3">
    <source>
        <dbReference type="ARBA" id="ARBA00022448"/>
    </source>
</evidence>
<dbReference type="SUPFAM" id="SSF90123">
    <property type="entry name" value="ABC transporter transmembrane region"/>
    <property type="match status" value="1"/>
</dbReference>
<dbReference type="PANTHER" id="PTHR43394:SF27">
    <property type="entry name" value="ATP-DEPENDENT TRANSLOCASE ABCB1-LIKE"/>
    <property type="match status" value="1"/>
</dbReference>
<evidence type="ECO:0000256" key="9">
    <source>
        <dbReference type="SAM" id="Phobius"/>
    </source>
</evidence>
<evidence type="ECO:0000256" key="8">
    <source>
        <dbReference type="ARBA" id="ARBA00023136"/>
    </source>
</evidence>
<dbReference type="InterPro" id="IPR027417">
    <property type="entry name" value="P-loop_NTPase"/>
</dbReference>
<accession>A0A9P0EC11</accession>
<evidence type="ECO:0000256" key="5">
    <source>
        <dbReference type="ARBA" id="ARBA00022741"/>
    </source>
</evidence>
<keyword evidence="7 9" id="KW-1133">Transmembrane helix</keyword>
<dbReference type="Gene3D" id="3.40.50.300">
    <property type="entry name" value="P-loop containing nucleotide triphosphate hydrolases"/>
    <property type="match status" value="1"/>
</dbReference>
<dbReference type="InterPro" id="IPR039421">
    <property type="entry name" value="Type_1_exporter"/>
</dbReference>
<evidence type="ECO:0000256" key="7">
    <source>
        <dbReference type="ARBA" id="ARBA00022989"/>
    </source>
</evidence>
<dbReference type="PROSITE" id="PS50929">
    <property type="entry name" value="ABC_TM1F"/>
    <property type="match status" value="1"/>
</dbReference>
<dbReference type="Pfam" id="PF00005">
    <property type="entry name" value="ABC_tran"/>
    <property type="match status" value="1"/>
</dbReference>
<dbReference type="PANTHER" id="PTHR43394">
    <property type="entry name" value="ATP-DEPENDENT PERMEASE MDL1, MITOCHONDRIAL"/>
    <property type="match status" value="1"/>
</dbReference>